<evidence type="ECO:0000256" key="1">
    <source>
        <dbReference type="ARBA" id="ARBA00004370"/>
    </source>
</evidence>
<dbReference type="EMBL" id="CP119955">
    <property type="protein sequence ID" value="WFC96951.1"/>
    <property type="molecule type" value="Genomic_DNA"/>
</dbReference>
<dbReference type="AlphaFoldDB" id="A0AAF0DW86"/>
<reference evidence="6" key="1">
    <citation type="submission" date="2023-03" db="EMBL/GenBank/DDBJ databases">
        <title>Mating type loci evolution in Malassezia.</title>
        <authorList>
            <person name="Coelho M.A."/>
        </authorList>
    </citation>
    <scope>NUCLEOTIDE SEQUENCE</scope>
    <source>
        <strain evidence="6">CBS 14135</strain>
    </source>
</reference>
<dbReference type="Proteomes" id="UP001216638">
    <property type="component" value="Chromosome 5"/>
</dbReference>
<dbReference type="Pfam" id="PF06726">
    <property type="entry name" value="BC10"/>
    <property type="match status" value="1"/>
</dbReference>
<evidence type="ECO:0000313" key="6">
    <source>
        <dbReference type="EMBL" id="WFC96951.1"/>
    </source>
</evidence>
<dbReference type="PANTHER" id="PTHR13259:SF1">
    <property type="entry name" value="BLADDER CANCER-ASSOCIATED PROTEIN"/>
    <property type="match status" value="1"/>
</dbReference>
<dbReference type="PANTHER" id="PTHR13259">
    <property type="entry name" value="BLADDER CANCER 10 KD PROTEIN HOMOLOG"/>
    <property type="match status" value="1"/>
</dbReference>
<sequence length="162" mass="17534">MYCLRWWLPLFLLPLPAAPPVFLLLFITSYALQTRPCMYCGAIITMLFLTSFFWYTPAEPVAWQLALPYADTRIGAAAARVLRALGHVSAPAADGARDPPPPAACSTGWTDLALAPGRSLFGLIPRPPACATQVPAPDTRPRFVGVPGTHLGFALDWGLFLP</sequence>
<dbReference type="InterPro" id="IPR009598">
    <property type="entry name" value="BCALP"/>
</dbReference>
<evidence type="ECO:0000256" key="5">
    <source>
        <dbReference type="SAM" id="Phobius"/>
    </source>
</evidence>
<keyword evidence="4 5" id="KW-0472">Membrane</keyword>
<evidence type="ECO:0000256" key="3">
    <source>
        <dbReference type="ARBA" id="ARBA00022989"/>
    </source>
</evidence>
<organism evidence="6 7">
    <name type="scientific">Malassezia brasiliensis</name>
    <dbReference type="NCBI Taxonomy" id="1821822"/>
    <lineage>
        <taxon>Eukaryota</taxon>
        <taxon>Fungi</taxon>
        <taxon>Dikarya</taxon>
        <taxon>Basidiomycota</taxon>
        <taxon>Ustilaginomycotina</taxon>
        <taxon>Malasseziomycetes</taxon>
        <taxon>Malasseziales</taxon>
        <taxon>Malasseziaceae</taxon>
        <taxon>Malassezia</taxon>
    </lineage>
</organism>
<evidence type="ECO:0000313" key="7">
    <source>
        <dbReference type="Proteomes" id="UP001216638"/>
    </source>
</evidence>
<accession>A0AAF0DW86</accession>
<feature type="transmembrane region" description="Helical" evidence="5">
    <location>
        <begin position="38"/>
        <end position="55"/>
    </location>
</feature>
<dbReference type="SMART" id="SM01396">
    <property type="entry name" value="BC10"/>
    <property type="match status" value="1"/>
</dbReference>
<name>A0AAF0DW86_9BASI</name>
<evidence type="ECO:0000256" key="2">
    <source>
        <dbReference type="ARBA" id="ARBA00022692"/>
    </source>
</evidence>
<protein>
    <recommendedName>
        <fullName evidence="8">Bladder cancer-associated protein</fullName>
    </recommendedName>
</protein>
<keyword evidence="3 5" id="KW-1133">Transmembrane helix</keyword>
<feature type="transmembrane region" description="Helical" evidence="5">
    <location>
        <begin position="6"/>
        <end position="26"/>
    </location>
</feature>
<evidence type="ECO:0000256" key="4">
    <source>
        <dbReference type="ARBA" id="ARBA00023136"/>
    </source>
</evidence>
<dbReference type="GO" id="GO:0016020">
    <property type="term" value="C:membrane"/>
    <property type="evidence" value="ECO:0007669"/>
    <property type="project" value="UniProtKB-SubCell"/>
</dbReference>
<keyword evidence="2 5" id="KW-0812">Transmembrane</keyword>
<gene>
    <name evidence="6" type="ORF">MBRA1_003617</name>
</gene>
<keyword evidence="7" id="KW-1185">Reference proteome</keyword>
<comment type="subcellular location">
    <subcellularLocation>
        <location evidence="1">Membrane</location>
    </subcellularLocation>
</comment>
<evidence type="ECO:0008006" key="8">
    <source>
        <dbReference type="Google" id="ProtNLM"/>
    </source>
</evidence>
<proteinExistence type="predicted"/>